<dbReference type="InterPro" id="IPR046360">
    <property type="entry name" value="T-box_DNA-bd"/>
</dbReference>
<dbReference type="Gene3D" id="2.60.40.820">
    <property type="entry name" value="Transcription factor, T-box"/>
    <property type="match status" value="1"/>
</dbReference>
<organism evidence="9">
    <name type="scientific">Ephydatia muelleri</name>
    <name type="common">Mueller's freshwater sponge</name>
    <name type="synonym">Spongilla muelleri</name>
    <dbReference type="NCBI Taxonomy" id="6052"/>
    <lineage>
        <taxon>Eukaryota</taxon>
        <taxon>Metazoa</taxon>
        <taxon>Porifera</taxon>
        <taxon>Demospongiae</taxon>
        <taxon>Heteroscleromorpha</taxon>
        <taxon>Spongillida</taxon>
        <taxon>Spongillidae</taxon>
        <taxon>Ephydatia</taxon>
    </lineage>
</organism>
<keyword evidence="5 6" id="KW-0539">Nucleus</keyword>
<accession>E7CWN0</accession>
<keyword evidence="4" id="KW-0804">Transcription</keyword>
<feature type="non-terminal residue" evidence="9">
    <location>
        <position position="396"/>
    </location>
</feature>
<dbReference type="GO" id="GO:0000981">
    <property type="term" value="F:DNA-binding transcription factor activity, RNA polymerase II-specific"/>
    <property type="evidence" value="ECO:0007669"/>
    <property type="project" value="TreeGrafter"/>
</dbReference>
<dbReference type="CDD" id="cd20189">
    <property type="entry name" value="T-box_TBX4_5-like"/>
    <property type="match status" value="1"/>
</dbReference>
<evidence type="ECO:0000313" key="9">
    <source>
        <dbReference type="EMBL" id="ADT64673.1"/>
    </source>
</evidence>
<evidence type="ECO:0000256" key="6">
    <source>
        <dbReference type="PROSITE-ProRule" id="PRU00201"/>
    </source>
</evidence>
<evidence type="ECO:0000256" key="2">
    <source>
        <dbReference type="ARBA" id="ARBA00023015"/>
    </source>
</evidence>
<feature type="domain" description="T-box" evidence="8">
    <location>
        <begin position="79"/>
        <end position="262"/>
    </location>
</feature>
<evidence type="ECO:0000256" key="7">
    <source>
        <dbReference type="SAM" id="MobiDB-lite"/>
    </source>
</evidence>
<evidence type="ECO:0000256" key="4">
    <source>
        <dbReference type="ARBA" id="ARBA00023163"/>
    </source>
</evidence>
<dbReference type="PANTHER" id="PTHR11267:SF181">
    <property type="entry name" value="OPTOMOTOR-BLIND PROTEIN"/>
    <property type="match status" value="1"/>
</dbReference>
<dbReference type="InterPro" id="IPR001699">
    <property type="entry name" value="TF_T-box"/>
</dbReference>
<dbReference type="SUPFAM" id="SSF49417">
    <property type="entry name" value="p53-like transcription factors"/>
    <property type="match status" value="1"/>
</dbReference>
<keyword evidence="2" id="KW-0805">Transcription regulation</keyword>
<feature type="compositionally biased region" description="Low complexity" evidence="7">
    <location>
        <begin position="7"/>
        <end position="21"/>
    </location>
</feature>
<dbReference type="InterPro" id="IPR008967">
    <property type="entry name" value="p53-like_TF_DNA-bd_sf"/>
</dbReference>
<dbReference type="EMBL" id="HM778024">
    <property type="protein sequence ID" value="ADT64673.1"/>
    <property type="molecule type" value="mRNA"/>
</dbReference>
<dbReference type="FunFam" id="2.60.40.820:FF:000007">
    <property type="entry name" value="T-box transcription factor"/>
    <property type="match status" value="1"/>
</dbReference>
<feature type="region of interest" description="Disordered" evidence="7">
    <location>
        <begin position="1"/>
        <end position="23"/>
    </location>
</feature>
<evidence type="ECO:0000256" key="1">
    <source>
        <dbReference type="ARBA" id="ARBA00004123"/>
    </source>
</evidence>
<feature type="region of interest" description="Disordered" evidence="7">
    <location>
        <begin position="261"/>
        <end position="319"/>
    </location>
</feature>
<dbReference type="PROSITE" id="PS50252">
    <property type="entry name" value="TBOX_3"/>
    <property type="match status" value="1"/>
</dbReference>
<protein>
    <submittedName>
        <fullName evidence="9">Tbx4/5B</fullName>
    </submittedName>
</protein>
<evidence type="ECO:0000259" key="8">
    <source>
        <dbReference type="PROSITE" id="PS50252"/>
    </source>
</evidence>
<reference evidence="9" key="2">
    <citation type="submission" date="2010-07" db="EMBL/GenBank/DDBJ databases">
        <authorList>
            <person name="Hill A.L."/>
            <person name="Holstien K."/>
            <person name="Rivera A."/>
            <person name="Windsor P."/>
            <person name="Ding S."/>
            <person name="Leys S.P."/>
            <person name="Hill M.S."/>
        </authorList>
    </citation>
    <scope>NUCLEOTIDE SEQUENCE</scope>
</reference>
<name>E7CWN0_EPHMU</name>
<dbReference type="GO" id="GO:0000978">
    <property type="term" value="F:RNA polymerase II cis-regulatory region sequence-specific DNA binding"/>
    <property type="evidence" value="ECO:0007669"/>
    <property type="project" value="InterPro"/>
</dbReference>
<keyword evidence="3 6" id="KW-0238">DNA-binding</keyword>
<dbReference type="InterPro" id="IPR018186">
    <property type="entry name" value="TF_T-box_CS"/>
</dbReference>
<dbReference type="GO" id="GO:0001708">
    <property type="term" value="P:cell fate specification"/>
    <property type="evidence" value="ECO:0007669"/>
    <property type="project" value="TreeGrafter"/>
</dbReference>
<evidence type="ECO:0000256" key="3">
    <source>
        <dbReference type="ARBA" id="ARBA00023125"/>
    </source>
</evidence>
<comment type="caution">
    <text evidence="6">Lacks conserved residue(s) required for the propagation of feature annotation.</text>
</comment>
<dbReference type="AlphaFoldDB" id="E7CWN0"/>
<dbReference type="SMART" id="SM00425">
    <property type="entry name" value="TBOX"/>
    <property type="match status" value="1"/>
</dbReference>
<comment type="subcellular location">
    <subcellularLocation>
        <location evidence="1 6">Nucleus</location>
    </subcellularLocation>
</comment>
<dbReference type="PRINTS" id="PR00937">
    <property type="entry name" value="TBOX"/>
</dbReference>
<dbReference type="InterPro" id="IPR036960">
    <property type="entry name" value="T-box_sf"/>
</dbReference>
<dbReference type="Pfam" id="PF00907">
    <property type="entry name" value="T-box"/>
    <property type="match status" value="1"/>
</dbReference>
<dbReference type="GO" id="GO:0045893">
    <property type="term" value="P:positive regulation of DNA-templated transcription"/>
    <property type="evidence" value="ECO:0007669"/>
    <property type="project" value="InterPro"/>
</dbReference>
<dbReference type="PANTHER" id="PTHR11267">
    <property type="entry name" value="T-BOX PROTEIN-RELATED"/>
    <property type="match status" value="1"/>
</dbReference>
<proteinExistence type="evidence at transcript level"/>
<dbReference type="GO" id="GO:0005634">
    <property type="term" value="C:nucleus"/>
    <property type="evidence" value="ECO:0007669"/>
    <property type="project" value="UniProtKB-SubCell"/>
</dbReference>
<evidence type="ECO:0000256" key="5">
    <source>
        <dbReference type="ARBA" id="ARBA00023242"/>
    </source>
</evidence>
<dbReference type="GO" id="GO:0000785">
    <property type="term" value="C:chromatin"/>
    <property type="evidence" value="ECO:0007669"/>
    <property type="project" value="TreeGrafter"/>
</dbReference>
<feature type="compositionally biased region" description="Low complexity" evidence="7">
    <location>
        <begin position="273"/>
        <end position="284"/>
    </location>
</feature>
<sequence>MDHSGASLTEPGSPLESPPLSRVGDEQSVIVKQELLSADSPTISEEPVSTCKINETDTTVVNYARIAESVAPNGIKVVLHGRDLWAKFHKATTEMIITKAGRRMFPVIKVSVAGLEPDAKYIIVMDVVPVGDNRYKFHDSEWVVTGKAEPTSAGRLYIHPDSPATGAVWEKQIISFQKLKITNNHLDQLGYIVLNSMHKFQPRIHVVKANDEKAITSLQEGGDSFSTHIFPETQFMAVTAYQNQQITQLKIEHNPFAKGFRGSELAGTRRDSISSLPSNSGSTSSPPPFDQRGGGYSPEPRGYLPGVQSLLGGQDMGSYPNPSAALRTVGLSSLYPPSDSPLSYRSMNATPLSLPGGRYPSSSINYPLTSTTTSTSGSGTTAGPFPPLGHFAPYIT</sequence>
<reference evidence="9" key="1">
    <citation type="journal article" date="2010" name="Dev. Genes Evol.">
        <title>Expansion, diversification, and expression of T-box family genes in Porifera.</title>
        <authorList>
            <person name="Holstien K."/>
            <person name="Rivera A."/>
            <person name="Windsor P."/>
            <person name="Ding S."/>
            <person name="Leys S.P."/>
            <person name="Hill M."/>
            <person name="Hill A."/>
        </authorList>
    </citation>
    <scope>NUCLEOTIDE SEQUENCE</scope>
</reference>
<dbReference type="PROSITE" id="PS01283">
    <property type="entry name" value="TBOX_1"/>
    <property type="match status" value="1"/>
</dbReference>